<feature type="region of interest" description="Disordered" evidence="1">
    <location>
        <begin position="128"/>
        <end position="171"/>
    </location>
</feature>
<feature type="compositionally biased region" description="Basic residues" evidence="1">
    <location>
        <begin position="157"/>
        <end position="171"/>
    </location>
</feature>
<evidence type="ECO:0000256" key="1">
    <source>
        <dbReference type="SAM" id="MobiDB-lite"/>
    </source>
</evidence>
<dbReference type="EMBL" id="BGZK01000503">
    <property type="protein sequence ID" value="GBP47506.1"/>
    <property type="molecule type" value="Genomic_DNA"/>
</dbReference>
<keyword evidence="3" id="KW-1185">Reference proteome</keyword>
<gene>
    <name evidence="2" type="ORF">EVAR_30594_1</name>
</gene>
<dbReference type="AlphaFoldDB" id="A0A4C1W802"/>
<dbReference type="Proteomes" id="UP000299102">
    <property type="component" value="Unassembled WGS sequence"/>
</dbReference>
<protein>
    <submittedName>
        <fullName evidence="2">Uncharacterized protein</fullName>
    </submittedName>
</protein>
<comment type="caution">
    <text evidence="2">The sequence shown here is derived from an EMBL/GenBank/DDBJ whole genome shotgun (WGS) entry which is preliminary data.</text>
</comment>
<accession>A0A4C1W802</accession>
<evidence type="ECO:0000313" key="2">
    <source>
        <dbReference type="EMBL" id="GBP47506.1"/>
    </source>
</evidence>
<name>A0A4C1W802_EUMVA</name>
<organism evidence="2 3">
    <name type="scientific">Eumeta variegata</name>
    <name type="common">Bagworm moth</name>
    <name type="synonym">Eumeta japonica</name>
    <dbReference type="NCBI Taxonomy" id="151549"/>
    <lineage>
        <taxon>Eukaryota</taxon>
        <taxon>Metazoa</taxon>
        <taxon>Ecdysozoa</taxon>
        <taxon>Arthropoda</taxon>
        <taxon>Hexapoda</taxon>
        <taxon>Insecta</taxon>
        <taxon>Pterygota</taxon>
        <taxon>Neoptera</taxon>
        <taxon>Endopterygota</taxon>
        <taxon>Lepidoptera</taxon>
        <taxon>Glossata</taxon>
        <taxon>Ditrysia</taxon>
        <taxon>Tineoidea</taxon>
        <taxon>Psychidae</taxon>
        <taxon>Oiketicinae</taxon>
        <taxon>Eumeta</taxon>
    </lineage>
</organism>
<reference evidence="2 3" key="1">
    <citation type="journal article" date="2019" name="Commun. Biol.">
        <title>The bagworm genome reveals a unique fibroin gene that provides high tensile strength.</title>
        <authorList>
            <person name="Kono N."/>
            <person name="Nakamura H."/>
            <person name="Ohtoshi R."/>
            <person name="Tomita M."/>
            <person name="Numata K."/>
            <person name="Arakawa K."/>
        </authorList>
    </citation>
    <scope>NUCLEOTIDE SEQUENCE [LARGE SCALE GENOMIC DNA]</scope>
</reference>
<evidence type="ECO:0000313" key="3">
    <source>
        <dbReference type="Proteomes" id="UP000299102"/>
    </source>
</evidence>
<proteinExistence type="predicted"/>
<sequence length="171" mass="19111">MNRKSSLAINAYRKRVSPRIYSAFLPSHRRSRQINLIRNRYSKPTSRFSKLLPANVAQRARSLRRMLGRGLAIYPEGVMRKTAAGGRVRGGRAGARGGRRAAVARPRALRPRAALAHPSGRDVKITSTRKLNLETPPKNYKIPAQRKAGGSVSVAARSRRRPRRRQSVTVN</sequence>